<accession>A0AC61R176</accession>
<proteinExistence type="predicted"/>
<organism evidence="1 2">
    <name type="scientific">Hominisplanchenecus murintestinalis</name>
    <dbReference type="NCBI Taxonomy" id="2941517"/>
    <lineage>
        <taxon>Bacteria</taxon>
        <taxon>Bacillati</taxon>
        <taxon>Bacillota</taxon>
        <taxon>Clostridia</taxon>
        <taxon>Lachnospirales</taxon>
        <taxon>Lachnospiraceae</taxon>
        <taxon>Hominisplanchenecus</taxon>
    </lineage>
</organism>
<gene>
    <name evidence="1" type="ORF">E5357_04625</name>
</gene>
<keyword evidence="2" id="KW-1185">Reference proteome</keyword>
<comment type="caution">
    <text evidence="1">The sequence shown here is derived from an EMBL/GenBank/DDBJ whole genome shotgun (WGS) entry which is preliminary data.</text>
</comment>
<name>A0AC61R176_9FIRM</name>
<evidence type="ECO:0000313" key="1">
    <source>
        <dbReference type="EMBL" id="TGX99768.1"/>
    </source>
</evidence>
<sequence>MRKTGVGNRGKALLIFVLVLALAAVFVSINGIAGKERVAVRENETGRIAEEKRKFRIGRGQNMELKTAQKKADASGKGGKRPQIEKANFERVTGSPEIKYAESKGDTESSGIKKTESEGNTELPGIKGVEPEGDRELPEIKCEESENGTELPGEKGTEAEKNSTEQPGIKEAESENGTGTPGIKCEESENGTERPGIKGAESENGTETPGIKTMESGETTGDSEVKSAAPEGTIKRPEIKAAEPMSETTEKKASKTLSFKIEGKAEAWMYYGISDFESVSRGEGVRKSFADSCEVELGEADGERVWVYAQAYGDHAEYLEAKVPNGVEYRILRSMEGVGGFVFLSFDASDMEEKKGTVTIRFGEKAVPRMLARASGSFNTISTKKLTGLNFAYLGSQPTMYQKRPATGESAVWGNGTWTIKRPTVDKVCSLFGVPKPEGARYTNAGVDAGGNIYMRCTGVTSLSGISGADGGHSGLGANEAYIRCIDIETTDTTATYTFRLWAANGGRGQTTEGYMQISTYTPGPTDISFEKSIKNQNSVRDILGCGTTAGKAGANFRVYKVNQKGLEKIAQRMNTSSKTDSEWWAGITSKDACKKILPEVVKLMSKDNAKPGEKSPNPNSDYFKMVGAYATGADGRTEKIPIKSGTKDYYIVFERRSPEGLNMGYDGTAGVPEGSHYFYKAFTVYGDGKVLMLNAKGDYSLDGGDDMVTIGDSPVLASTRVGKTIIGFNPTSVGLDWKDFSVQVSDNGGFTGNVVSMPLAGEYTTIPNLFVGKVYYLRENPGAAAVTSKVGYKVSTTVYSFYVTEEGKAVYSNTNKANINAPNAVDATEHDYIGSETQGIPNELDTGDGRVVKVSSLPAVSEGNPCYSLENAVYKLYRKASPTAANTGGTEVGTLRTKADGVSNTITLPVGYYYAVETEAPEGFLISREPIPFVVERGKVTTIRAVDSPGNDPLHILLQKDDAELDENIPQGQGALEGAEYTVKYYAGYYTKEELMKRDSPKETRTWVYKTDSEGHIDVRRDTPEKGDDVYKNARDQVVMPLGTISIQETKEPDGYLIDHTLYVQQVRMGEKNEALLATNTKIVKEEPCRGDFKMLKLGDDGKTLSDVPFRITSKTTGEYHVIVTDEKGVLDTSKTHSNNTNRGEESGDGIWFGELSALDDEKGALLYDTYLIEELLCENNKDKFMLEPFEVTIEEDSVVKDIGIKENETKEEPKLKTTATDTETLEQKAFVNETTTIIDTIEYANLEIGKEYTFKGYLVVKETGEPLLDAGGSKVTADKTITVGGTDEGFSSTLHGSADARYGSGTVDLSFTFDSSLLKGKSIVVFEDLYLEKFHVGAHADIEDTGQTIRFCAQEISTTATDKNTGKHYAPLEEKVILNDEVAYKDLIPGQSYKLKGVLMDKGTGRPLLVNEEQVEAEVEFTPEKPDGMVNLSYTLDSRTLEDVTTVVFETLYYKEREIASHADIQDENQEVYFTDVKFKTELTDDETEGHEGIVNKATTLMDTVSYTGLIPGREYTLTGILMDKEVGKPLLINGRKIESTIKFTPENQEGSVSVLFTFDSSVWSGKSVTAFETLYQNGKEVGVHADIHDAEQSVEFRKPEIGTAAVDHETGIREAFVNETTSIIDTVHYKNLIPGKEYKLSGVLVDKKTGKEILSGMLEVQAETVFTADTSEGEVEVEFIFDSSVLKGKETVVFETLFLDEREIAVHKDLKDGAQTIRFADIQIETSAIDKASGSQTANPEKQMTIIDTVKYSGLIPGKRYTIKGILMDKETGNPLKAGGEKVSVSRSFQAEKKNGEVEVEFMFDASKMKGKSIVVFEELYYKERLIASHADLDDENQTVSVAKNEEKESVKKTSGSPRTGDRTNILGYLGLMWAAIASVGWMYLKRRKAK</sequence>
<dbReference type="Proteomes" id="UP000307720">
    <property type="component" value="Unassembled WGS sequence"/>
</dbReference>
<reference evidence="1" key="1">
    <citation type="submission" date="2019-04" db="EMBL/GenBank/DDBJ databases">
        <title>Microbes associate with the intestines of laboratory mice.</title>
        <authorList>
            <person name="Navarre W."/>
            <person name="Wong E."/>
            <person name="Huang K."/>
            <person name="Tropini C."/>
            <person name="Ng K."/>
            <person name="Yu B."/>
        </authorList>
    </citation>
    <scope>NUCLEOTIDE SEQUENCE</scope>
    <source>
        <strain evidence="1">NM72_1-8</strain>
    </source>
</reference>
<evidence type="ECO:0000313" key="2">
    <source>
        <dbReference type="Proteomes" id="UP000307720"/>
    </source>
</evidence>
<dbReference type="EMBL" id="SRZB01000005">
    <property type="protein sequence ID" value="TGX99768.1"/>
    <property type="molecule type" value="Genomic_DNA"/>
</dbReference>
<protein>
    <submittedName>
        <fullName evidence="1">LPXTG cell wall anchor domain-containing protein</fullName>
    </submittedName>
</protein>